<dbReference type="InterPro" id="IPR016024">
    <property type="entry name" value="ARM-type_fold"/>
</dbReference>
<dbReference type="PANTHER" id="PTHR10221:SF9">
    <property type="entry name" value="TRANSCRIPTION INITIATION FACTOR TFIID SUBUNIT 6"/>
    <property type="match status" value="1"/>
</dbReference>
<dbReference type="GO" id="GO:0000124">
    <property type="term" value="C:SAGA complex"/>
    <property type="evidence" value="ECO:0007669"/>
    <property type="project" value="InterPro"/>
</dbReference>
<dbReference type="InterPro" id="IPR037796">
    <property type="entry name" value="TAF6"/>
</dbReference>
<dbReference type="GO" id="GO:0016251">
    <property type="term" value="F:RNA polymerase II general transcription initiation factor activity"/>
    <property type="evidence" value="ECO:0007669"/>
    <property type="project" value="InterPro"/>
</dbReference>
<evidence type="ECO:0000259" key="6">
    <source>
        <dbReference type="Pfam" id="PF07571"/>
    </source>
</evidence>
<comment type="subcellular location">
    <subcellularLocation>
        <location evidence="1">Nucleus</location>
    </subcellularLocation>
</comment>
<dbReference type="SUPFAM" id="SSF48371">
    <property type="entry name" value="ARM repeat"/>
    <property type="match status" value="1"/>
</dbReference>
<feature type="domain" description="TAF6 C-terminal HEAT repeat" evidence="6">
    <location>
        <begin position="15"/>
        <end position="166"/>
    </location>
</feature>
<comment type="caution">
    <text evidence="7">The sequence shown here is derived from an EMBL/GenBank/DDBJ whole genome shotgun (WGS) entry which is preliminary data.</text>
</comment>
<gene>
    <name evidence="7" type="primary">TAF6_2</name>
    <name evidence="7" type="ORF">KIN20_033022</name>
</gene>
<name>A0AAD5WIG3_PARTN</name>
<dbReference type="GO" id="GO:0046695">
    <property type="term" value="C:SLIK (SAGA-like) complex"/>
    <property type="evidence" value="ECO:0007669"/>
    <property type="project" value="InterPro"/>
</dbReference>
<dbReference type="AlphaFoldDB" id="A0AAD5WIG3"/>
<dbReference type="Pfam" id="PF07571">
    <property type="entry name" value="TAF6_C"/>
    <property type="match status" value="1"/>
</dbReference>
<sequence length="184" mass="21096">MSVKFKALTSFRAFGNQIFVQEVLHLLSCDPGLQALMPRFALIIFEGVRCNIAEQKLPVLRNILRLVKTLVDNPQVNIDKCLNDIIPALCLCVVCREFSADPEDKRHFRLREFTAVILANICKRPHLADVRARVTTFLCRMFTDSRANLASLYGALYALGELGCEVLFKYYKFFTFSFSLFMRT</sequence>
<dbReference type="InterPro" id="IPR046344">
    <property type="entry name" value="TAF6_C_sf"/>
</dbReference>
<dbReference type="Gene3D" id="1.25.40.770">
    <property type="entry name" value="TAF6, C-terminal HEAT repeat domain"/>
    <property type="match status" value="1"/>
</dbReference>
<proteinExistence type="inferred from homology"/>
<evidence type="ECO:0000313" key="7">
    <source>
        <dbReference type="EMBL" id="KAJ1371136.1"/>
    </source>
</evidence>
<organism evidence="7 8">
    <name type="scientific">Parelaphostrongylus tenuis</name>
    <name type="common">Meningeal worm</name>
    <dbReference type="NCBI Taxonomy" id="148309"/>
    <lineage>
        <taxon>Eukaryota</taxon>
        <taxon>Metazoa</taxon>
        <taxon>Ecdysozoa</taxon>
        <taxon>Nematoda</taxon>
        <taxon>Chromadorea</taxon>
        <taxon>Rhabditida</taxon>
        <taxon>Rhabditina</taxon>
        <taxon>Rhabditomorpha</taxon>
        <taxon>Strongyloidea</taxon>
        <taxon>Metastrongylidae</taxon>
        <taxon>Parelaphostrongylus</taxon>
    </lineage>
</organism>
<keyword evidence="5" id="KW-0539">Nucleus</keyword>
<evidence type="ECO:0000256" key="4">
    <source>
        <dbReference type="ARBA" id="ARBA00023163"/>
    </source>
</evidence>
<dbReference type="InterPro" id="IPR011442">
    <property type="entry name" value="TAF6_C"/>
</dbReference>
<dbReference type="FunFam" id="1.25.40.770:FF:000001">
    <property type="entry name" value="Transcription initiation factor TFIID subunit 6"/>
    <property type="match status" value="1"/>
</dbReference>
<keyword evidence="4" id="KW-0804">Transcription</keyword>
<dbReference type="Proteomes" id="UP001196413">
    <property type="component" value="Unassembled WGS sequence"/>
</dbReference>
<evidence type="ECO:0000313" key="8">
    <source>
        <dbReference type="Proteomes" id="UP001196413"/>
    </source>
</evidence>
<evidence type="ECO:0000256" key="2">
    <source>
        <dbReference type="ARBA" id="ARBA00007688"/>
    </source>
</evidence>
<dbReference type="EMBL" id="JAHQIW010006917">
    <property type="protein sequence ID" value="KAJ1371136.1"/>
    <property type="molecule type" value="Genomic_DNA"/>
</dbReference>
<protein>
    <submittedName>
        <fullName evidence="7">Transcription initiation factor TFIID subunit 6</fullName>
    </submittedName>
</protein>
<comment type="similarity">
    <text evidence="2">Belongs to the TAF6 family.</text>
</comment>
<evidence type="ECO:0000256" key="3">
    <source>
        <dbReference type="ARBA" id="ARBA00023015"/>
    </source>
</evidence>
<reference evidence="7" key="1">
    <citation type="submission" date="2021-06" db="EMBL/GenBank/DDBJ databases">
        <title>Parelaphostrongylus tenuis whole genome reference sequence.</title>
        <authorList>
            <person name="Garwood T.J."/>
            <person name="Larsen P.A."/>
            <person name="Fountain-Jones N.M."/>
            <person name="Garbe J.R."/>
            <person name="Macchietto M.G."/>
            <person name="Kania S.A."/>
            <person name="Gerhold R.W."/>
            <person name="Richards J.E."/>
            <person name="Wolf T.M."/>
        </authorList>
    </citation>
    <scope>NUCLEOTIDE SEQUENCE</scope>
    <source>
        <strain evidence="7">MNPRO001-30</strain>
        <tissue evidence="7">Meninges</tissue>
    </source>
</reference>
<dbReference type="GO" id="GO:0003713">
    <property type="term" value="F:transcription coactivator activity"/>
    <property type="evidence" value="ECO:0007669"/>
    <property type="project" value="TreeGrafter"/>
</dbReference>
<dbReference type="PANTHER" id="PTHR10221">
    <property type="entry name" value="TRANSCRIPTION INITIATION FACTOR TFIID SUBUNIT 6"/>
    <property type="match status" value="1"/>
</dbReference>
<keyword evidence="8" id="KW-1185">Reference proteome</keyword>
<dbReference type="GO" id="GO:0051123">
    <property type="term" value="P:RNA polymerase II preinitiation complex assembly"/>
    <property type="evidence" value="ECO:0007669"/>
    <property type="project" value="TreeGrafter"/>
</dbReference>
<dbReference type="CDD" id="cd08050">
    <property type="entry name" value="TAF6C"/>
    <property type="match status" value="1"/>
</dbReference>
<accession>A0AAD5WIG3</accession>
<keyword evidence="3" id="KW-0805">Transcription regulation</keyword>
<dbReference type="GO" id="GO:0005669">
    <property type="term" value="C:transcription factor TFIID complex"/>
    <property type="evidence" value="ECO:0007669"/>
    <property type="project" value="InterPro"/>
</dbReference>
<evidence type="ECO:0000256" key="1">
    <source>
        <dbReference type="ARBA" id="ARBA00004123"/>
    </source>
</evidence>
<evidence type="ECO:0000256" key="5">
    <source>
        <dbReference type="ARBA" id="ARBA00023242"/>
    </source>
</evidence>